<dbReference type="EMBL" id="JACICA010000004">
    <property type="protein sequence ID" value="MBB3702568.1"/>
    <property type="molecule type" value="Genomic_DNA"/>
</dbReference>
<proteinExistence type="predicted"/>
<comment type="caution">
    <text evidence="1">The sequence shown here is derived from an EMBL/GenBank/DDBJ whole genome shotgun (WGS) entry which is preliminary data.</text>
</comment>
<protein>
    <submittedName>
        <fullName evidence="1">Uncharacterized protein</fullName>
    </submittedName>
</protein>
<dbReference type="Proteomes" id="UP000541425">
    <property type="component" value="Unassembled WGS sequence"/>
</dbReference>
<reference evidence="1 2" key="1">
    <citation type="submission" date="2020-08" db="EMBL/GenBank/DDBJ databases">
        <title>Genomic Encyclopedia of Type Strains, Phase IV (KMG-IV): sequencing the most valuable type-strain genomes for metagenomic binning, comparative biology and taxonomic classification.</title>
        <authorList>
            <person name="Goeker M."/>
        </authorList>
    </citation>
    <scope>NUCLEOTIDE SEQUENCE [LARGE SCALE GENOMIC DNA]</scope>
    <source>
        <strain evidence="1 2">DSM 22548</strain>
    </source>
</reference>
<evidence type="ECO:0000313" key="1">
    <source>
        <dbReference type="EMBL" id="MBB3702568.1"/>
    </source>
</evidence>
<dbReference type="AlphaFoldDB" id="A0A7W5UJG7"/>
<evidence type="ECO:0000313" key="2">
    <source>
        <dbReference type="Proteomes" id="UP000541425"/>
    </source>
</evidence>
<sequence>MYTIQLNEKGSRHLDISDDNLKTIQKYHLFRDLVDSHGYVTEDVLTKLRMTVRALIAQNEKNTKDLLDLCIDVIYHNDMKAFGLHNLILLFIDWEQNHPSDTDEQLPPEVF</sequence>
<name>A0A7W5UJG7_9BACT</name>
<accession>A0A7W5UJG7</accession>
<gene>
    <name evidence="1" type="ORF">FHS60_001031</name>
</gene>
<organism evidence="1 2">
    <name type="scientific">Alloprevotella rava</name>
    <dbReference type="NCBI Taxonomy" id="671218"/>
    <lineage>
        <taxon>Bacteria</taxon>
        <taxon>Pseudomonadati</taxon>
        <taxon>Bacteroidota</taxon>
        <taxon>Bacteroidia</taxon>
        <taxon>Bacteroidales</taxon>
        <taxon>Prevotellaceae</taxon>
        <taxon>Alloprevotella</taxon>
    </lineage>
</organism>
<dbReference type="RefSeq" id="WP_183695771.1">
    <property type="nucleotide sequence ID" value="NZ_JACICA010000004.1"/>
</dbReference>